<evidence type="ECO:0000256" key="4">
    <source>
        <dbReference type="RuleBase" id="RU362057"/>
    </source>
</evidence>
<reference evidence="5" key="1">
    <citation type="submission" date="2023-10" db="EMBL/GenBank/DDBJ databases">
        <title>Chromosome-level genome of the transformable northern wattle, Acacia crassicarpa.</title>
        <authorList>
            <person name="Massaro I."/>
            <person name="Sinha N.R."/>
            <person name="Poethig S."/>
            <person name="Leichty A.R."/>
        </authorList>
    </citation>
    <scope>NUCLEOTIDE SEQUENCE</scope>
    <source>
        <strain evidence="5">Acra3RX</strain>
        <tissue evidence="5">Leaf</tissue>
    </source>
</reference>
<evidence type="ECO:0000256" key="3">
    <source>
        <dbReference type="RuleBase" id="RU003718"/>
    </source>
</evidence>
<dbReference type="PANTHER" id="PTHR11926:SF870">
    <property type="entry name" value="UDP-GLYCOSYLTRANSFERASE 75B1"/>
    <property type="match status" value="1"/>
</dbReference>
<dbReference type="GO" id="GO:0080043">
    <property type="term" value="F:quercetin 3-O-glucosyltransferase activity"/>
    <property type="evidence" value="ECO:0007669"/>
    <property type="project" value="TreeGrafter"/>
</dbReference>
<dbReference type="EC" id="2.4.1.-" evidence="4"/>
<organism evidence="5 6">
    <name type="scientific">Acacia crassicarpa</name>
    <name type="common">northern wattle</name>
    <dbReference type="NCBI Taxonomy" id="499986"/>
    <lineage>
        <taxon>Eukaryota</taxon>
        <taxon>Viridiplantae</taxon>
        <taxon>Streptophyta</taxon>
        <taxon>Embryophyta</taxon>
        <taxon>Tracheophyta</taxon>
        <taxon>Spermatophyta</taxon>
        <taxon>Magnoliopsida</taxon>
        <taxon>eudicotyledons</taxon>
        <taxon>Gunneridae</taxon>
        <taxon>Pentapetalae</taxon>
        <taxon>rosids</taxon>
        <taxon>fabids</taxon>
        <taxon>Fabales</taxon>
        <taxon>Fabaceae</taxon>
        <taxon>Caesalpinioideae</taxon>
        <taxon>mimosoid clade</taxon>
        <taxon>Acacieae</taxon>
        <taxon>Acacia</taxon>
    </lineage>
</organism>
<dbReference type="Pfam" id="PF00201">
    <property type="entry name" value="UDPGT"/>
    <property type="match status" value="1"/>
</dbReference>
<dbReference type="PROSITE" id="PS00375">
    <property type="entry name" value="UDPGT"/>
    <property type="match status" value="1"/>
</dbReference>
<keyword evidence="3" id="KW-0328">Glycosyltransferase</keyword>
<dbReference type="GO" id="GO:0080044">
    <property type="term" value="F:quercetin 7-O-glucosyltransferase activity"/>
    <property type="evidence" value="ECO:0007669"/>
    <property type="project" value="TreeGrafter"/>
</dbReference>
<evidence type="ECO:0000313" key="5">
    <source>
        <dbReference type="EMBL" id="KAK4266596.1"/>
    </source>
</evidence>
<dbReference type="AlphaFoldDB" id="A0AAE1JCN4"/>
<evidence type="ECO:0000313" key="6">
    <source>
        <dbReference type="Proteomes" id="UP001293593"/>
    </source>
</evidence>
<dbReference type="InterPro" id="IPR035595">
    <property type="entry name" value="UDP_glycos_trans_CS"/>
</dbReference>
<dbReference type="PANTHER" id="PTHR11926">
    <property type="entry name" value="GLUCOSYL/GLUCURONOSYL TRANSFERASES"/>
    <property type="match status" value="1"/>
</dbReference>
<dbReference type="SUPFAM" id="SSF53756">
    <property type="entry name" value="UDP-Glycosyltransferase/glycogen phosphorylase"/>
    <property type="match status" value="1"/>
</dbReference>
<dbReference type="InterPro" id="IPR002213">
    <property type="entry name" value="UDP_glucos_trans"/>
</dbReference>
<dbReference type="Gene3D" id="3.40.50.2000">
    <property type="entry name" value="Glycogen Phosphorylase B"/>
    <property type="match status" value="2"/>
</dbReference>
<keyword evidence="6" id="KW-1185">Reference proteome</keyword>
<comment type="caution">
    <text evidence="5">The sequence shown here is derived from an EMBL/GenBank/DDBJ whole genome shotgun (WGS) entry which is preliminary data.</text>
</comment>
<proteinExistence type="inferred from homology"/>
<evidence type="ECO:0000256" key="1">
    <source>
        <dbReference type="ARBA" id="ARBA00009995"/>
    </source>
</evidence>
<evidence type="ECO:0000256" key="2">
    <source>
        <dbReference type="ARBA" id="ARBA00022679"/>
    </source>
</evidence>
<keyword evidence="2 3" id="KW-0808">Transferase</keyword>
<dbReference type="FunFam" id="3.40.50.2000:FF:000019">
    <property type="entry name" value="Glycosyltransferase"/>
    <property type="match status" value="1"/>
</dbReference>
<name>A0AAE1JCN4_9FABA</name>
<protein>
    <recommendedName>
        <fullName evidence="4">Glycosyltransferase</fullName>
        <ecNumber evidence="4">2.4.1.-</ecNumber>
    </recommendedName>
</protein>
<comment type="similarity">
    <text evidence="1 3">Belongs to the UDP-glycosyltransferase family.</text>
</comment>
<dbReference type="EMBL" id="JAWXYG010000008">
    <property type="protein sequence ID" value="KAK4266596.1"/>
    <property type="molecule type" value="Genomic_DNA"/>
</dbReference>
<dbReference type="CDD" id="cd03784">
    <property type="entry name" value="GT1_Gtf-like"/>
    <property type="match status" value="1"/>
</dbReference>
<accession>A0AAE1JCN4</accession>
<dbReference type="Proteomes" id="UP001293593">
    <property type="component" value="Unassembled WGS sequence"/>
</dbReference>
<gene>
    <name evidence="5" type="ORF">QN277_027491</name>
</gene>
<sequence>MVQHHFLLMAFPALGHVNPVLQFAHRLTRMGFVVTVSTTLHMHRRMDKTTSATIPGLSFAPFSDGYDDGYKYDESSDDFKARTEKYYSELRRLGTESLANLISSVNQNGGHPFTCIVHTMGVSWATELARKLHLPSALLWVQPATVFTIIHYYFKDDSFIKNKLSSPSSNSIELPGLPLLEPQDLPSFVTSVSGLSSIILTMFAEDLRVLQQEPNPTVLFNTFEELEADALRVVRDTFRTIAIGPFVPSILLDRENNSSDTGNDNMEWLNTKTESSVIYISFGSLSVLSKRQMEEMARGLIDSGRPFLWSIREEKEQEKVGEYMEEMEEKGKIVKWCKQVEILSHKSVGCFVSHCGWNSSLESLVAGVPVVGIPQWADQATNAKLIEDVWKTGVRVTVEEGGDDGERIARGEEIRRCVEEVMGDEERGKEVRKNAAKWREVSKEAVKVGGSSDANLRAFLVQIGAAPTN</sequence>